<sequence>MINVEFRIDGKWVDGIGFREGQLGRTGSQNYLPGVMRREKGSWVERALRFSELTTSEDDIRGRQEELRKSIQRIGEISIRVHRCYSVKKVTSPPDDSKLQDVGTIPEKALKGMAVSHKVHLLGTGHRYLFAKHPTEALKAMCIVPRSESPERLEERDIDDLSLEEARELLRRERESNGALKKVKREAKRERIDDDSETTTDDEIRVIHERPAKRTRSSAKDNELPVIDLTL</sequence>
<dbReference type="AlphaFoldDB" id="A0A9P4M835"/>
<dbReference type="PANTHER" id="PTHR36223:SF1">
    <property type="entry name" value="TRANSCRIPTION ELONGATION FACTOR EAF N-TERMINAL DOMAIN-CONTAINING PROTEIN"/>
    <property type="match status" value="1"/>
</dbReference>
<dbReference type="OrthoDB" id="3364132at2759"/>
<evidence type="ECO:0000313" key="4">
    <source>
        <dbReference type="Proteomes" id="UP000799772"/>
    </source>
</evidence>
<gene>
    <name evidence="3" type="ORF">NA57DRAFT_54723</name>
</gene>
<dbReference type="InterPro" id="IPR057678">
    <property type="entry name" value="DUF7918"/>
</dbReference>
<dbReference type="EMBL" id="ML978124">
    <property type="protein sequence ID" value="KAF2100645.1"/>
    <property type="molecule type" value="Genomic_DNA"/>
</dbReference>
<comment type="caution">
    <text evidence="3">The sequence shown here is derived from an EMBL/GenBank/DDBJ whole genome shotgun (WGS) entry which is preliminary data.</text>
</comment>
<dbReference type="Proteomes" id="UP000799772">
    <property type="component" value="Unassembled WGS sequence"/>
</dbReference>
<name>A0A9P4M835_9PEZI</name>
<protein>
    <recommendedName>
        <fullName evidence="2">DUF7918 domain-containing protein</fullName>
    </recommendedName>
</protein>
<keyword evidence="4" id="KW-1185">Reference proteome</keyword>
<reference evidence="3" key="1">
    <citation type="journal article" date="2020" name="Stud. Mycol.">
        <title>101 Dothideomycetes genomes: a test case for predicting lifestyles and emergence of pathogens.</title>
        <authorList>
            <person name="Haridas S."/>
            <person name="Albert R."/>
            <person name="Binder M."/>
            <person name="Bloem J."/>
            <person name="Labutti K."/>
            <person name="Salamov A."/>
            <person name="Andreopoulos B."/>
            <person name="Baker S."/>
            <person name="Barry K."/>
            <person name="Bills G."/>
            <person name="Bluhm B."/>
            <person name="Cannon C."/>
            <person name="Castanera R."/>
            <person name="Culley D."/>
            <person name="Daum C."/>
            <person name="Ezra D."/>
            <person name="Gonzalez J."/>
            <person name="Henrissat B."/>
            <person name="Kuo A."/>
            <person name="Liang C."/>
            <person name="Lipzen A."/>
            <person name="Lutzoni F."/>
            <person name="Magnuson J."/>
            <person name="Mondo S."/>
            <person name="Nolan M."/>
            <person name="Ohm R."/>
            <person name="Pangilinan J."/>
            <person name="Park H.-J."/>
            <person name="Ramirez L."/>
            <person name="Alfaro M."/>
            <person name="Sun H."/>
            <person name="Tritt A."/>
            <person name="Yoshinaga Y."/>
            <person name="Zwiers L.-H."/>
            <person name="Turgeon B."/>
            <person name="Goodwin S."/>
            <person name="Spatafora J."/>
            <person name="Crous P."/>
            <person name="Grigoriev I."/>
        </authorList>
    </citation>
    <scope>NUCLEOTIDE SEQUENCE</scope>
    <source>
        <strain evidence="3">CBS 133067</strain>
    </source>
</reference>
<evidence type="ECO:0000256" key="1">
    <source>
        <dbReference type="SAM" id="MobiDB-lite"/>
    </source>
</evidence>
<evidence type="ECO:0000259" key="2">
    <source>
        <dbReference type="Pfam" id="PF25534"/>
    </source>
</evidence>
<feature type="region of interest" description="Disordered" evidence="1">
    <location>
        <begin position="174"/>
        <end position="231"/>
    </location>
</feature>
<evidence type="ECO:0000313" key="3">
    <source>
        <dbReference type="EMBL" id="KAF2100645.1"/>
    </source>
</evidence>
<accession>A0A9P4M835</accession>
<feature type="domain" description="DUF7918" evidence="2">
    <location>
        <begin position="2"/>
        <end position="121"/>
    </location>
</feature>
<feature type="compositionally biased region" description="Basic and acidic residues" evidence="1">
    <location>
        <begin position="202"/>
        <end position="223"/>
    </location>
</feature>
<dbReference type="PANTHER" id="PTHR36223">
    <property type="entry name" value="BETA-LACTAMASE-TYPE TRANSPEPTIDASE FOLD DOMAIN CONTAINING PROTEIN"/>
    <property type="match status" value="1"/>
</dbReference>
<proteinExistence type="predicted"/>
<organism evidence="3 4">
    <name type="scientific">Rhizodiscina lignyota</name>
    <dbReference type="NCBI Taxonomy" id="1504668"/>
    <lineage>
        <taxon>Eukaryota</taxon>
        <taxon>Fungi</taxon>
        <taxon>Dikarya</taxon>
        <taxon>Ascomycota</taxon>
        <taxon>Pezizomycotina</taxon>
        <taxon>Dothideomycetes</taxon>
        <taxon>Pleosporomycetidae</taxon>
        <taxon>Aulographales</taxon>
        <taxon>Rhizodiscinaceae</taxon>
        <taxon>Rhizodiscina</taxon>
    </lineage>
</organism>
<dbReference type="Pfam" id="PF25534">
    <property type="entry name" value="DUF7918"/>
    <property type="match status" value="1"/>
</dbReference>